<proteinExistence type="predicted"/>
<accession>A0A9W4UNN9</accession>
<dbReference type="Proteomes" id="UP001152607">
    <property type="component" value="Unassembled WGS sequence"/>
</dbReference>
<evidence type="ECO:0000256" key="1">
    <source>
        <dbReference type="SAM" id="MobiDB-lite"/>
    </source>
</evidence>
<evidence type="ECO:0000313" key="2">
    <source>
        <dbReference type="EMBL" id="CAI6340058.1"/>
    </source>
</evidence>
<sequence length="423" mass="46450">MTYRTLHLQLHLSFSPHHRAFLTTRPVTFPPPSPSSSTPFPYLPKPQHQAPHKSHTYITITAAKMSWMDSWSRPSKSQATPPPLYLTTPDVPYCRSCGRVISQRRTQQPSKKTQEIKYCSARCRNTKPGPVDRRIESVFTALLDGATAESLKGKEGEGGDGGAVEARKAAGTESSSAVHHKGKKDHKKAKKAIKGDPRIIVECRTVEEIVFQHEKDPEKVFGRRKNRAARGVVERPEDWRSVDMVDDPASPSASRQHVARDSLHSVSADDANGRSGSTSSELDEEEEGSGGVSLNAASSEGAQLDKATSAASEDVVPLYGYGGGKIRPPQSQSSINGSIGGEKGWAERIEETDEMKAKRREGQRRADEREMVRRAARRLVAFGSAAADGEGEERRKCEAVMKGVVVEASFAKGEWGIRWREKV</sequence>
<feature type="compositionally biased region" description="Basic residues" evidence="1">
    <location>
        <begin position="178"/>
        <end position="192"/>
    </location>
</feature>
<organism evidence="2 3">
    <name type="scientific">Periconia digitata</name>
    <dbReference type="NCBI Taxonomy" id="1303443"/>
    <lineage>
        <taxon>Eukaryota</taxon>
        <taxon>Fungi</taxon>
        <taxon>Dikarya</taxon>
        <taxon>Ascomycota</taxon>
        <taxon>Pezizomycotina</taxon>
        <taxon>Dothideomycetes</taxon>
        <taxon>Pleosporomycetidae</taxon>
        <taxon>Pleosporales</taxon>
        <taxon>Massarineae</taxon>
        <taxon>Periconiaceae</taxon>
        <taxon>Periconia</taxon>
    </lineage>
</organism>
<feature type="region of interest" description="Disordered" evidence="1">
    <location>
        <begin position="242"/>
        <end position="370"/>
    </location>
</feature>
<feature type="region of interest" description="Disordered" evidence="1">
    <location>
        <begin position="27"/>
        <end position="51"/>
    </location>
</feature>
<reference evidence="2" key="1">
    <citation type="submission" date="2023-01" db="EMBL/GenBank/DDBJ databases">
        <authorList>
            <person name="Van Ghelder C."/>
            <person name="Rancurel C."/>
        </authorList>
    </citation>
    <scope>NUCLEOTIDE SEQUENCE</scope>
    <source>
        <strain evidence="2">CNCM I-4278</strain>
    </source>
</reference>
<evidence type="ECO:0000313" key="3">
    <source>
        <dbReference type="Proteomes" id="UP001152607"/>
    </source>
</evidence>
<name>A0A9W4UNN9_9PLEO</name>
<gene>
    <name evidence="2" type="ORF">PDIGIT_LOCUS13226</name>
</gene>
<protein>
    <submittedName>
        <fullName evidence="2">Uncharacterized protein</fullName>
    </submittedName>
</protein>
<dbReference type="OrthoDB" id="537467at2759"/>
<feature type="region of interest" description="Disordered" evidence="1">
    <location>
        <begin position="150"/>
        <end position="193"/>
    </location>
</feature>
<dbReference type="EMBL" id="CAOQHR010000010">
    <property type="protein sequence ID" value="CAI6340058.1"/>
    <property type="molecule type" value="Genomic_DNA"/>
</dbReference>
<keyword evidence="3" id="KW-1185">Reference proteome</keyword>
<dbReference type="AlphaFoldDB" id="A0A9W4UNN9"/>
<comment type="caution">
    <text evidence="2">The sequence shown here is derived from an EMBL/GenBank/DDBJ whole genome shotgun (WGS) entry which is preliminary data.</text>
</comment>